<accession>A0A373FS46</accession>
<evidence type="ECO:0000256" key="3">
    <source>
        <dbReference type="ARBA" id="ARBA00023125"/>
    </source>
</evidence>
<dbReference type="Pfam" id="PF13693">
    <property type="entry name" value="HTH_35"/>
    <property type="match status" value="1"/>
</dbReference>
<evidence type="ECO:0000256" key="4">
    <source>
        <dbReference type="ARBA" id="ARBA00023163"/>
    </source>
</evidence>
<dbReference type="SUPFAM" id="SSF47413">
    <property type="entry name" value="lambda repressor-like DNA-binding domains"/>
    <property type="match status" value="1"/>
</dbReference>
<feature type="domain" description="HTH cro/C1-type" evidence="5">
    <location>
        <begin position="6"/>
        <end position="59"/>
    </location>
</feature>
<evidence type="ECO:0000313" key="7">
    <source>
        <dbReference type="Proteomes" id="UP000261948"/>
    </source>
</evidence>
<dbReference type="AlphaFoldDB" id="A0A373FS46"/>
<dbReference type="CDD" id="cd00093">
    <property type="entry name" value="HTH_XRE"/>
    <property type="match status" value="1"/>
</dbReference>
<reference evidence="6 7" key="1">
    <citation type="submission" date="2018-08" db="EMBL/GenBank/DDBJ databases">
        <title>Comamonas testosteroni strain SWCO2.</title>
        <authorList>
            <person name="Jiang N."/>
            <person name="Zhang X.Z."/>
        </authorList>
    </citation>
    <scope>NUCLEOTIDE SEQUENCE [LARGE SCALE GENOMIC DNA]</scope>
    <source>
        <strain evidence="6 7">SWCO2</strain>
    </source>
</reference>
<keyword evidence="3" id="KW-0238">DNA-binding</keyword>
<organism evidence="6 7">
    <name type="scientific">Comamonas testosteroni</name>
    <name type="common">Pseudomonas testosteroni</name>
    <dbReference type="NCBI Taxonomy" id="285"/>
    <lineage>
        <taxon>Bacteria</taxon>
        <taxon>Pseudomonadati</taxon>
        <taxon>Pseudomonadota</taxon>
        <taxon>Betaproteobacteria</taxon>
        <taxon>Burkholderiales</taxon>
        <taxon>Comamonadaceae</taxon>
        <taxon>Comamonas</taxon>
    </lineage>
</organism>
<evidence type="ECO:0000256" key="2">
    <source>
        <dbReference type="ARBA" id="ARBA00023015"/>
    </source>
</evidence>
<dbReference type="InterPro" id="IPR010982">
    <property type="entry name" value="Lambda_DNA-bd_dom_sf"/>
</dbReference>
<keyword evidence="7" id="KW-1185">Reference proteome</keyword>
<sequence>MHPEQIKAELRMKGISPTALADEMRVANSSVSQVISGRAVSARIRQRISEITGISIDVLWPPAEQRPSLRRTRAEIALARGARAAA</sequence>
<evidence type="ECO:0000313" key="6">
    <source>
        <dbReference type="EMBL" id="RGE46993.1"/>
    </source>
</evidence>
<comment type="similarity">
    <text evidence="1">Belongs to the ner transcriptional regulatory family.</text>
</comment>
<evidence type="ECO:0000256" key="1">
    <source>
        <dbReference type="ARBA" id="ARBA00006157"/>
    </source>
</evidence>
<name>A0A373FS46_COMTE</name>
<dbReference type="InterPro" id="IPR038722">
    <property type="entry name" value="Ner_HTH_dom"/>
</dbReference>
<evidence type="ECO:0000259" key="5">
    <source>
        <dbReference type="PROSITE" id="PS50943"/>
    </source>
</evidence>
<dbReference type="EMBL" id="QURR01000001">
    <property type="protein sequence ID" value="RGE46993.1"/>
    <property type="molecule type" value="Genomic_DNA"/>
</dbReference>
<gene>
    <name evidence="6" type="ORF">DZC30_00885</name>
</gene>
<proteinExistence type="inferred from homology"/>
<dbReference type="SMART" id="SM00530">
    <property type="entry name" value="HTH_XRE"/>
    <property type="match status" value="1"/>
</dbReference>
<protein>
    <submittedName>
        <fullName evidence="6">Helix-turn-helix domain-containing protein</fullName>
    </submittedName>
</protein>
<keyword evidence="4" id="KW-0804">Transcription</keyword>
<dbReference type="InterPro" id="IPR001387">
    <property type="entry name" value="Cro/C1-type_HTH"/>
</dbReference>
<dbReference type="Gene3D" id="1.10.260.40">
    <property type="entry name" value="lambda repressor-like DNA-binding domains"/>
    <property type="match status" value="1"/>
</dbReference>
<dbReference type="Proteomes" id="UP000261948">
    <property type="component" value="Unassembled WGS sequence"/>
</dbReference>
<dbReference type="OrthoDB" id="6692720at2"/>
<dbReference type="GO" id="GO:0003677">
    <property type="term" value="F:DNA binding"/>
    <property type="evidence" value="ECO:0007669"/>
    <property type="project" value="UniProtKB-KW"/>
</dbReference>
<comment type="caution">
    <text evidence="6">The sequence shown here is derived from an EMBL/GenBank/DDBJ whole genome shotgun (WGS) entry which is preliminary data.</text>
</comment>
<dbReference type="PROSITE" id="PS50943">
    <property type="entry name" value="HTH_CROC1"/>
    <property type="match status" value="1"/>
</dbReference>
<keyword evidence="2" id="KW-0805">Transcription regulation</keyword>